<dbReference type="PATRIC" id="fig|1299334.3.peg.8759"/>
<evidence type="ECO:0000313" key="1">
    <source>
        <dbReference type="EMBL" id="EUA13877.1"/>
    </source>
</evidence>
<organism evidence="1">
    <name type="scientific">Mycobacterium xenopi 4042</name>
    <dbReference type="NCBI Taxonomy" id="1299334"/>
    <lineage>
        <taxon>Bacteria</taxon>
        <taxon>Bacillati</taxon>
        <taxon>Actinomycetota</taxon>
        <taxon>Actinomycetes</taxon>
        <taxon>Mycobacteriales</taxon>
        <taxon>Mycobacteriaceae</taxon>
        <taxon>Mycobacterium</taxon>
    </lineage>
</organism>
<dbReference type="EMBL" id="JAOB01000081">
    <property type="protein sequence ID" value="EUA13877.1"/>
    <property type="molecule type" value="Genomic_DNA"/>
</dbReference>
<reference evidence="1" key="1">
    <citation type="submission" date="2014-01" db="EMBL/GenBank/DDBJ databases">
        <authorList>
            <person name="Brown-Elliot B."/>
            <person name="Wallace R."/>
            <person name="Lenaerts A."/>
            <person name="Ordway D."/>
            <person name="DeGroote M.A."/>
            <person name="Parker T."/>
            <person name="Sizemore C."/>
            <person name="Tallon L.J."/>
            <person name="Sadzewicz L.K."/>
            <person name="Sengamalay N."/>
            <person name="Fraser C.M."/>
            <person name="Hine E."/>
            <person name="Shefchek K.A."/>
            <person name="Das S.P."/>
            <person name="Tettelin H."/>
        </authorList>
    </citation>
    <scope>NUCLEOTIDE SEQUENCE [LARGE SCALE GENOMIC DNA]</scope>
    <source>
        <strain evidence="1">4042</strain>
    </source>
</reference>
<comment type="caution">
    <text evidence="1">The sequence shown here is derived from an EMBL/GenBank/DDBJ whole genome shotgun (WGS) entry which is preliminary data.</text>
</comment>
<sequence>MGARLSLRADAGPGSTDVNGVVFKKRFTNALQTMYSNALAHPVRPRTARSLT</sequence>
<accession>X7Z351</accession>
<gene>
    <name evidence="1" type="ORF">I553_6997</name>
</gene>
<proteinExistence type="predicted"/>
<protein>
    <submittedName>
        <fullName evidence="1">Uncharacterized protein</fullName>
    </submittedName>
</protein>
<dbReference type="AlphaFoldDB" id="X7Z351"/>
<name>X7Z351_MYCXE</name>